<protein>
    <recommendedName>
        <fullName evidence="1">PDZ domain-containing protein</fullName>
    </recommendedName>
</protein>
<comment type="caution">
    <text evidence="2">The sequence shown here is derived from an EMBL/GenBank/DDBJ whole genome shotgun (WGS) entry which is preliminary data.</text>
</comment>
<feature type="domain" description="PDZ" evidence="1">
    <location>
        <begin position="181"/>
        <end position="242"/>
    </location>
</feature>
<dbReference type="SUPFAM" id="SSF50156">
    <property type="entry name" value="PDZ domain-like"/>
    <property type="match status" value="1"/>
</dbReference>
<proteinExistence type="predicted"/>
<dbReference type="AlphaFoldDB" id="A0ABD2QC56"/>
<dbReference type="InterPro" id="IPR036034">
    <property type="entry name" value="PDZ_sf"/>
</dbReference>
<evidence type="ECO:0000259" key="1">
    <source>
        <dbReference type="PROSITE" id="PS50106"/>
    </source>
</evidence>
<gene>
    <name evidence="2" type="ORF">Ciccas_004245</name>
</gene>
<dbReference type="PROSITE" id="PS50106">
    <property type="entry name" value="PDZ"/>
    <property type="match status" value="1"/>
</dbReference>
<dbReference type="Proteomes" id="UP001626550">
    <property type="component" value="Unassembled WGS sequence"/>
</dbReference>
<dbReference type="Gene3D" id="2.30.42.10">
    <property type="match status" value="1"/>
</dbReference>
<evidence type="ECO:0000313" key="2">
    <source>
        <dbReference type="EMBL" id="KAL3317099.1"/>
    </source>
</evidence>
<accession>A0ABD2QC56</accession>
<dbReference type="InterPro" id="IPR035899">
    <property type="entry name" value="DBL_dom_sf"/>
</dbReference>
<sequence>MSWFRKRLSSLSVKPRPCARSNTVNSESELRVFDLPFNPLKNQSSTDSLFSSGLSEFDASPKHVLASTVDSSSHNWRGQIRLGFAYSSAKRSLTVTCDFFYGGCSFGLHKLLPKVQDSYFSSWYYLLNKEGAIRKNLPAAQKRHSLSSNLSHESDSFKTSSFRSTVSTDIEVPEMNVKILHIRVPDSAKGYGFTLALPGQDRTEDSSRLGKYVIGIPISYVESGSTAHIAGLQVGWRVLEINLVCINGYESCDHIQRLIRYATDKKMGGNLLLTVAIEMKSPVRAHTIPKELQAGQVPKKRMSERIKNYFQYERENAKLTASVDLNPLSLLEQLSLKKQGSYEQGRTVPECVSTPRRLRSQERGVDSMASQMFQNNESGIGSTSQVSSSSQEEALIPINYSITVAHPTLDLCFEQLNPRESLRQASIEQFISEMSALCEKMSAVNTDYRVPMLLNDVISESEAEAVFQNFTEITFSLVRLKNALLESRIPYKRAEDRLFTESEKEYSSGYLDNPGEILEKLLTGLLNECGIYRMHYLKSRKILESIRRRLRELVQARNQTALPSLVGLPVEVSDDQPFLIHS</sequence>
<name>A0ABD2QC56_9PLAT</name>
<reference evidence="2 3" key="1">
    <citation type="submission" date="2024-11" db="EMBL/GenBank/DDBJ databases">
        <title>Adaptive evolution of stress response genes in parasites aligns with host niche diversity.</title>
        <authorList>
            <person name="Hahn C."/>
            <person name="Resl P."/>
        </authorList>
    </citation>
    <scope>NUCLEOTIDE SEQUENCE [LARGE SCALE GENOMIC DNA]</scope>
    <source>
        <strain evidence="2">EGGRZ-B1_66</strain>
        <tissue evidence="2">Body</tissue>
    </source>
</reference>
<keyword evidence="3" id="KW-1185">Reference proteome</keyword>
<dbReference type="SUPFAM" id="SSF48065">
    <property type="entry name" value="DBL homology domain (DH-domain)"/>
    <property type="match status" value="1"/>
</dbReference>
<dbReference type="InterPro" id="IPR001478">
    <property type="entry name" value="PDZ"/>
</dbReference>
<dbReference type="EMBL" id="JBJKFK010000430">
    <property type="protein sequence ID" value="KAL3317099.1"/>
    <property type="molecule type" value="Genomic_DNA"/>
</dbReference>
<evidence type="ECO:0000313" key="3">
    <source>
        <dbReference type="Proteomes" id="UP001626550"/>
    </source>
</evidence>
<organism evidence="2 3">
    <name type="scientific">Cichlidogyrus casuarinus</name>
    <dbReference type="NCBI Taxonomy" id="1844966"/>
    <lineage>
        <taxon>Eukaryota</taxon>
        <taxon>Metazoa</taxon>
        <taxon>Spiralia</taxon>
        <taxon>Lophotrochozoa</taxon>
        <taxon>Platyhelminthes</taxon>
        <taxon>Monogenea</taxon>
        <taxon>Monopisthocotylea</taxon>
        <taxon>Dactylogyridea</taxon>
        <taxon>Ancyrocephalidae</taxon>
        <taxon>Cichlidogyrus</taxon>
    </lineage>
</organism>